<dbReference type="AlphaFoldDB" id="A0A0M0BMB5"/>
<accession>A0A0M0BMB5</accession>
<proteinExistence type="predicted"/>
<gene>
    <name evidence="2" type="ORF">AC482_05830</name>
</gene>
<evidence type="ECO:0000256" key="1">
    <source>
        <dbReference type="SAM" id="MobiDB-lite"/>
    </source>
</evidence>
<organism evidence="2 3">
    <name type="scientific">miscellaneous Crenarchaeota group-15 archaeon DG-45</name>
    <dbReference type="NCBI Taxonomy" id="1685127"/>
    <lineage>
        <taxon>Archaea</taxon>
        <taxon>Candidatus Bathyarchaeota</taxon>
        <taxon>MCG-15</taxon>
    </lineage>
</organism>
<sequence length="85" mass="9417">MTAELDRSPLWLILVEVVHALPMYPSHKAYVRDRLIIESPDISAEELSLRLDIPLGEAMVILSEIAKEEAEGGENPEEPRGPAPT</sequence>
<protein>
    <submittedName>
        <fullName evidence="2">Uncharacterized protein</fullName>
    </submittedName>
</protein>
<reference evidence="2 3" key="1">
    <citation type="submission" date="2015-06" db="EMBL/GenBank/DDBJ databases">
        <title>New insights into the roles of widespread benthic archaea in carbon and nitrogen cycling.</title>
        <authorList>
            <person name="Lazar C.S."/>
            <person name="Baker B.J."/>
            <person name="Seitz K.W."/>
            <person name="Hyde A.S."/>
            <person name="Dick G.J."/>
            <person name="Hinrichs K.-U."/>
            <person name="Teske A.P."/>
        </authorList>
    </citation>
    <scope>NUCLEOTIDE SEQUENCE [LARGE SCALE GENOMIC DNA]</scope>
    <source>
        <strain evidence="2">DG-45</strain>
    </source>
</reference>
<dbReference type="EMBL" id="LFWZ01000054">
    <property type="protein sequence ID" value="KON29703.1"/>
    <property type="molecule type" value="Genomic_DNA"/>
</dbReference>
<evidence type="ECO:0000313" key="3">
    <source>
        <dbReference type="Proteomes" id="UP000037210"/>
    </source>
</evidence>
<comment type="caution">
    <text evidence="2">The sequence shown here is derived from an EMBL/GenBank/DDBJ whole genome shotgun (WGS) entry which is preliminary data.</text>
</comment>
<dbReference type="Proteomes" id="UP000037210">
    <property type="component" value="Unassembled WGS sequence"/>
</dbReference>
<feature type="region of interest" description="Disordered" evidence="1">
    <location>
        <begin position="66"/>
        <end position="85"/>
    </location>
</feature>
<evidence type="ECO:0000313" key="2">
    <source>
        <dbReference type="EMBL" id="KON29703.1"/>
    </source>
</evidence>
<name>A0A0M0BMB5_9ARCH</name>